<dbReference type="InterPro" id="IPR036770">
    <property type="entry name" value="Ankyrin_rpt-contain_sf"/>
</dbReference>
<dbReference type="SUPFAM" id="SSF48403">
    <property type="entry name" value="Ankyrin repeat"/>
    <property type="match status" value="1"/>
</dbReference>
<dbReference type="HOGENOM" id="CLU_088294_0_0_1"/>
<name>A0A017S181_ASPRC</name>
<dbReference type="RefSeq" id="XP_040634392.1">
    <property type="nucleotide sequence ID" value="XM_040783383.1"/>
</dbReference>
<dbReference type="AlphaFoldDB" id="A0A017S181"/>
<reference evidence="5" key="1">
    <citation type="journal article" date="2014" name="Nat. Commun.">
        <title>Genomic adaptations of the halophilic Dead Sea filamentous fungus Eurotium rubrum.</title>
        <authorList>
            <person name="Kis-Papo T."/>
            <person name="Weig A.R."/>
            <person name="Riley R."/>
            <person name="Persoh D."/>
            <person name="Salamov A."/>
            <person name="Sun H."/>
            <person name="Lipzen A."/>
            <person name="Wasser S.P."/>
            <person name="Rambold G."/>
            <person name="Grigoriev I.V."/>
            <person name="Nevo E."/>
        </authorList>
    </citation>
    <scope>NUCLEOTIDE SEQUENCE [LARGE SCALE GENOMIC DNA]</scope>
    <source>
        <strain evidence="5">CBS 135680</strain>
    </source>
</reference>
<evidence type="ECO:0000256" key="2">
    <source>
        <dbReference type="ARBA" id="ARBA00023043"/>
    </source>
</evidence>
<dbReference type="STRING" id="1388766.A0A017S181"/>
<evidence type="ECO:0000313" key="4">
    <source>
        <dbReference type="EMBL" id="EYE90702.1"/>
    </source>
</evidence>
<accession>A0A017S181</accession>
<evidence type="ECO:0000256" key="1">
    <source>
        <dbReference type="ARBA" id="ARBA00022737"/>
    </source>
</evidence>
<evidence type="ECO:0000256" key="3">
    <source>
        <dbReference type="PROSITE-ProRule" id="PRU00023"/>
    </source>
</evidence>
<dbReference type="PROSITE" id="PS50088">
    <property type="entry name" value="ANK_REPEAT"/>
    <property type="match status" value="1"/>
</dbReference>
<dbReference type="GeneID" id="63698507"/>
<keyword evidence="2 3" id="KW-0040">ANK repeat</keyword>
<dbReference type="Proteomes" id="UP000019804">
    <property type="component" value="Unassembled WGS sequence"/>
</dbReference>
<dbReference type="Pfam" id="PF12796">
    <property type="entry name" value="Ank_2"/>
    <property type="match status" value="1"/>
</dbReference>
<dbReference type="PANTHER" id="PTHR24198">
    <property type="entry name" value="ANKYRIN REPEAT AND PROTEIN KINASE DOMAIN-CONTAINING PROTEIN"/>
    <property type="match status" value="1"/>
</dbReference>
<dbReference type="EMBL" id="KK088454">
    <property type="protein sequence ID" value="EYE90702.1"/>
    <property type="molecule type" value="Genomic_DNA"/>
</dbReference>
<gene>
    <name evidence="4" type="ORF">EURHEDRAFT_425331</name>
</gene>
<keyword evidence="5" id="KW-1185">Reference proteome</keyword>
<organism evidence="4 5">
    <name type="scientific">Aspergillus ruber (strain CBS 135680)</name>
    <dbReference type="NCBI Taxonomy" id="1388766"/>
    <lineage>
        <taxon>Eukaryota</taxon>
        <taxon>Fungi</taxon>
        <taxon>Dikarya</taxon>
        <taxon>Ascomycota</taxon>
        <taxon>Pezizomycotina</taxon>
        <taxon>Eurotiomycetes</taxon>
        <taxon>Eurotiomycetidae</taxon>
        <taxon>Eurotiales</taxon>
        <taxon>Aspergillaceae</taxon>
        <taxon>Aspergillus</taxon>
        <taxon>Aspergillus subgen. Aspergillus</taxon>
    </lineage>
</organism>
<evidence type="ECO:0000313" key="5">
    <source>
        <dbReference type="Proteomes" id="UP000019804"/>
    </source>
</evidence>
<keyword evidence="1" id="KW-0677">Repeat</keyword>
<dbReference type="PANTHER" id="PTHR24198:SF165">
    <property type="entry name" value="ANKYRIN REPEAT-CONTAINING PROTEIN-RELATED"/>
    <property type="match status" value="1"/>
</dbReference>
<dbReference type="OrthoDB" id="426293at2759"/>
<sequence>LDDELLFICESDQPDTLENVIQQRALITPDYIPPLSTIMAAAVYHDSSAIVANCLSKKTKVVDPIMTFIAQRGAWKSYKLIIEAGAIDINYVIPWYGDILSTVATNNDLKMAQFCLEHGADPNRNRVDEYKTVIAATAELGYVDMVALLLEYGAVLKGSGAIVLAAEEGEIEMVRFLLERGADVDEVGVEDPLDERTKEDVGSAMHHAIENSHGEVA</sequence>
<dbReference type="InterPro" id="IPR002110">
    <property type="entry name" value="Ankyrin_rpt"/>
</dbReference>
<dbReference type="Gene3D" id="1.25.40.20">
    <property type="entry name" value="Ankyrin repeat-containing domain"/>
    <property type="match status" value="1"/>
</dbReference>
<feature type="non-terminal residue" evidence="4">
    <location>
        <position position="217"/>
    </location>
</feature>
<feature type="non-terminal residue" evidence="4">
    <location>
        <position position="1"/>
    </location>
</feature>
<protein>
    <submittedName>
        <fullName evidence="4">Ankyrin</fullName>
    </submittedName>
</protein>
<feature type="repeat" description="ANK" evidence="3">
    <location>
        <begin position="157"/>
        <end position="189"/>
    </location>
</feature>
<proteinExistence type="predicted"/>
<dbReference type="SMART" id="SM00248">
    <property type="entry name" value="ANK"/>
    <property type="match status" value="2"/>
</dbReference>
<dbReference type="PROSITE" id="PS50297">
    <property type="entry name" value="ANK_REP_REGION"/>
    <property type="match status" value="1"/>
</dbReference>